<dbReference type="Proteomes" id="UP001180754">
    <property type="component" value="Unassembled WGS sequence"/>
</dbReference>
<feature type="transmembrane region" description="Helical" evidence="9">
    <location>
        <begin position="260"/>
        <end position="280"/>
    </location>
</feature>
<comment type="similarity">
    <text evidence="2 7">Belongs to the major facilitator superfamily. Sugar transporter (TC 2.A.1.1) family.</text>
</comment>
<dbReference type="EMBL" id="JAVRFD010000001">
    <property type="protein sequence ID" value="MDT0541856.1"/>
    <property type="molecule type" value="Genomic_DNA"/>
</dbReference>
<evidence type="ECO:0000256" key="8">
    <source>
        <dbReference type="SAM" id="MobiDB-lite"/>
    </source>
</evidence>
<comment type="caution">
    <text evidence="11">The sequence shown here is derived from an EMBL/GenBank/DDBJ whole genome shotgun (WGS) entry which is preliminary data.</text>
</comment>
<keyword evidence="12" id="KW-1185">Reference proteome</keyword>
<comment type="subcellular location">
    <subcellularLocation>
        <location evidence="1">Cell membrane</location>
        <topology evidence="1">Multi-pass membrane protein</topology>
    </subcellularLocation>
</comment>
<dbReference type="PRINTS" id="PR00171">
    <property type="entry name" value="SUGRTRNSPORT"/>
</dbReference>
<gene>
    <name evidence="11" type="ORF">RND15_03865</name>
</gene>
<keyword evidence="5 9" id="KW-1133">Transmembrane helix</keyword>
<evidence type="ECO:0000256" key="3">
    <source>
        <dbReference type="ARBA" id="ARBA00022448"/>
    </source>
</evidence>
<dbReference type="NCBIfam" id="TIGR00879">
    <property type="entry name" value="SP"/>
    <property type="match status" value="1"/>
</dbReference>
<dbReference type="Gene3D" id="1.20.1250.20">
    <property type="entry name" value="MFS general substrate transporter like domains"/>
    <property type="match status" value="2"/>
</dbReference>
<feature type="transmembrane region" description="Helical" evidence="9">
    <location>
        <begin position="300"/>
        <end position="323"/>
    </location>
</feature>
<evidence type="ECO:0000313" key="12">
    <source>
        <dbReference type="Proteomes" id="UP001180754"/>
    </source>
</evidence>
<feature type="transmembrane region" description="Helical" evidence="9">
    <location>
        <begin position="99"/>
        <end position="119"/>
    </location>
</feature>
<feature type="transmembrane region" description="Helical" evidence="9">
    <location>
        <begin position="63"/>
        <end position="87"/>
    </location>
</feature>
<evidence type="ECO:0000256" key="2">
    <source>
        <dbReference type="ARBA" id="ARBA00010992"/>
    </source>
</evidence>
<proteinExistence type="inferred from homology"/>
<feature type="domain" description="Major facilitator superfamily (MFS) profile" evidence="10">
    <location>
        <begin position="32"/>
        <end position="450"/>
    </location>
</feature>
<keyword evidence="6 9" id="KW-0472">Membrane</keyword>
<sequence length="482" mass="51736">MTNSVSAAARAADQPMTEAGTPHPRSPRPAVIYFFGALGGILFGYETGVIAGALTYIQETPGFPASAVTTGLIVGGIAGGAVLGALVSGRLADRFGRRPVIFVIGLIYIVGSFACAVAQNNAWLIAARIFLGLAVGGSSSLVPVYLSEMAPARTRGRLAGLNQLMIVTGLLLGYLTNLALSGSGDWRTMLATGAAPAVVLIAGLKLLPESPRWLVLHGREQEARTLLAGTRSPEEADRDIAAIRELTTHTPHRRELLAGWIRPAMVIGIGIPILTQYTGLNIVTYYAPTIFESLGLPHKNALYFTIILGTVKVLSVMVGLQLIDRLGRRFLFLAGSAAMAVSMSWMAYEASRGDAMNPGAMLTAMSIMFVSYSLTWGPVNWVVLGEIFPLRVRGSAMGVAGMVTWLATLGITFGFPVMRDAWGLTNTMIFFVGGNLLGFVFCKLFVHETRGRTLEEIEEDLRERYDRKQQDKRAHSENGSTT</sequence>
<dbReference type="PANTHER" id="PTHR48020:SF12">
    <property type="entry name" value="PROTON MYO-INOSITOL COTRANSPORTER"/>
    <property type="match status" value="1"/>
</dbReference>
<evidence type="ECO:0000259" key="10">
    <source>
        <dbReference type="PROSITE" id="PS50850"/>
    </source>
</evidence>
<dbReference type="PANTHER" id="PTHR48020">
    <property type="entry name" value="PROTON MYO-INOSITOL COTRANSPORTER"/>
    <property type="match status" value="1"/>
</dbReference>
<evidence type="ECO:0000256" key="9">
    <source>
        <dbReference type="SAM" id="Phobius"/>
    </source>
</evidence>
<dbReference type="RefSeq" id="WP_311722145.1">
    <property type="nucleotide sequence ID" value="NZ_JAVRFD010000001.1"/>
</dbReference>
<evidence type="ECO:0000313" key="11">
    <source>
        <dbReference type="EMBL" id="MDT0541856.1"/>
    </source>
</evidence>
<dbReference type="InterPro" id="IPR005828">
    <property type="entry name" value="MFS_sugar_transport-like"/>
</dbReference>
<feature type="transmembrane region" description="Helical" evidence="9">
    <location>
        <begin position="125"/>
        <end position="146"/>
    </location>
</feature>
<feature type="transmembrane region" description="Helical" evidence="9">
    <location>
        <begin position="396"/>
        <end position="415"/>
    </location>
</feature>
<dbReference type="InterPro" id="IPR020846">
    <property type="entry name" value="MFS_dom"/>
</dbReference>
<name>A0ABU2X8M7_9ACTN</name>
<dbReference type="InterPro" id="IPR050814">
    <property type="entry name" value="Myo-inositol_Transporter"/>
</dbReference>
<evidence type="ECO:0000256" key="5">
    <source>
        <dbReference type="ARBA" id="ARBA00022989"/>
    </source>
</evidence>
<dbReference type="Pfam" id="PF00083">
    <property type="entry name" value="Sugar_tr"/>
    <property type="match status" value="1"/>
</dbReference>
<evidence type="ECO:0000256" key="1">
    <source>
        <dbReference type="ARBA" id="ARBA00004651"/>
    </source>
</evidence>
<feature type="transmembrane region" description="Helical" evidence="9">
    <location>
        <begin position="186"/>
        <end position="207"/>
    </location>
</feature>
<feature type="transmembrane region" description="Helical" evidence="9">
    <location>
        <begin position="360"/>
        <end position="384"/>
    </location>
</feature>
<feature type="transmembrane region" description="Helical" evidence="9">
    <location>
        <begin position="330"/>
        <end position="348"/>
    </location>
</feature>
<dbReference type="InterPro" id="IPR036259">
    <property type="entry name" value="MFS_trans_sf"/>
</dbReference>
<dbReference type="InterPro" id="IPR003663">
    <property type="entry name" value="Sugar/inositol_transpt"/>
</dbReference>
<feature type="transmembrane region" description="Helical" evidence="9">
    <location>
        <begin position="158"/>
        <end position="180"/>
    </location>
</feature>
<dbReference type="PROSITE" id="PS00217">
    <property type="entry name" value="SUGAR_TRANSPORT_2"/>
    <property type="match status" value="1"/>
</dbReference>
<dbReference type="InterPro" id="IPR005829">
    <property type="entry name" value="Sugar_transporter_CS"/>
</dbReference>
<evidence type="ECO:0000256" key="4">
    <source>
        <dbReference type="ARBA" id="ARBA00022692"/>
    </source>
</evidence>
<accession>A0ABU2X8M7</accession>
<dbReference type="PROSITE" id="PS50850">
    <property type="entry name" value="MFS"/>
    <property type="match status" value="1"/>
</dbReference>
<keyword evidence="4 9" id="KW-0812">Transmembrane</keyword>
<feature type="transmembrane region" description="Helical" evidence="9">
    <location>
        <begin position="427"/>
        <end position="446"/>
    </location>
</feature>
<keyword evidence="3 7" id="KW-0813">Transport</keyword>
<dbReference type="SUPFAM" id="SSF103473">
    <property type="entry name" value="MFS general substrate transporter"/>
    <property type="match status" value="1"/>
</dbReference>
<dbReference type="PROSITE" id="PS00216">
    <property type="entry name" value="SUGAR_TRANSPORT_1"/>
    <property type="match status" value="2"/>
</dbReference>
<reference evidence="11" key="1">
    <citation type="submission" date="2024-05" db="EMBL/GenBank/DDBJ databases">
        <title>30 novel species of actinomycetes from the DSMZ collection.</title>
        <authorList>
            <person name="Nouioui I."/>
        </authorList>
    </citation>
    <scope>NUCLEOTIDE SEQUENCE</scope>
    <source>
        <strain evidence="11">DSM 41529</strain>
    </source>
</reference>
<feature type="region of interest" description="Disordered" evidence="8">
    <location>
        <begin position="1"/>
        <end position="24"/>
    </location>
</feature>
<evidence type="ECO:0000256" key="7">
    <source>
        <dbReference type="RuleBase" id="RU003346"/>
    </source>
</evidence>
<organism evidence="11 12">
    <name type="scientific">Streptomyces lonegramiae</name>
    <dbReference type="NCBI Taxonomy" id="3075524"/>
    <lineage>
        <taxon>Bacteria</taxon>
        <taxon>Bacillati</taxon>
        <taxon>Actinomycetota</taxon>
        <taxon>Actinomycetes</taxon>
        <taxon>Kitasatosporales</taxon>
        <taxon>Streptomycetaceae</taxon>
        <taxon>Streptomyces</taxon>
    </lineage>
</organism>
<evidence type="ECO:0000256" key="6">
    <source>
        <dbReference type="ARBA" id="ARBA00023136"/>
    </source>
</evidence>
<feature type="transmembrane region" description="Helical" evidence="9">
    <location>
        <begin position="31"/>
        <end position="57"/>
    </location>
</feature>
<protein>
    <submittedName>
        <fullName evidence="11">Sugar porter family MFS transporter</fullName>
    </submittedName>
</protein>